<dbReference type="Proteomes" id="UP000321901">
    <property type="component" value="Unassembled WGS sequence"/>
</dbReference>
<accession>A0A511ZAG5</accession>
<protein>
    <submittedName>
        <fullName evidence="1">Uncharacterized protein</fullName>
    </submittedName>
</protein>
<name>A0A511ZAG5_9BACL</name>
<keyword evidence="2" id="KW-1185">Reference proteome</keyword>
<gene>
    <name evidence="1" type="ORF">SLU01_27590</name>
</gene>
<evidence type="ECO:0000313" key="2">
    <source>
        <dbReference type="Proteomes" id="UP000321901"/>
    </source>
</evidence>
<organism evidence="1 2">
    <name type="scientific">Sporosarcina luteola</name>
    <dbReference type="NCBI Taxonomy" id="582850"/>
    <lineage>
        <taxon>Bacteria</taxon>
        <taxon>Bacillati</taxon>
        <taxon>Bacillota</taxon>
        <taxon>Bacilli</taxon>
        <taxon>Bacillales</taxon>
        <taxon>Caryophanaceae</taxon>
        <taxon>Sporosarcina</taxon>
    </lineage>
</organism>
<evidence type="ECO:0000313" key="1">
    <source>
        <dbReference type="EMBL" id="GEN84447.1"/>
    </source>
</evidence>
<comment type="caution">
    <text evidence="1">The sequence shown here is derived from an EMBL/GenBank/DDBJ whole genome shotgun (WGS) entry which is preliminary data.</text>
</comment>
<reference evidence="1 2" key="1">
    <citation type="submission" date="2019-07" db="EMBL/GenBank/DDBJ databases">
        <title>Whole genome shotgun sequence of Sporosarcina luteola NBRC 105378.</title>
        <authorList>
            <person name="Hosoyama A."/>
            <person name="Uohara A."/>
            <person name="Ohji S."/>
            <person name="Ichikawa N."/>
        </authorList>
    </citation>
    <scope>NUCLEOTIDE SEQUENCE [LARGE SCALE GENOMIC DNA]</scope>
    <source>
        <strain evidence="1 2">NBRC 105378</strain>
    </source>
</reference>
<proteinExistence type="predicted"/>
<dbReference type="AlphaFoldDB" id="A0A511ZAG5"/>
<sequence length="67" mass="7501">MFLNIVQLYPHPPCLHKLSKEDLGSQIKKATRKVISTQKAEEKAALLITAAENSYSAIRSEEYVANI</sequence>
<dbReference type="EMBL" id="BJYL01000037">
    <property type="protein sequence ID" value="GEN84447.1"/>
    <property type="molecule type" value="Genomic_DNA"/>
</dbReference>